<gene>
    <name evidence="1" type="ORF">BDY21DRAFT_349476</name>
</gene>
<reference evidence="1" key="1">
    <citation type="journal article" date="2020" name="Stud. Mycol.">
        <title>101 Dothideomycetes genomes: a test case for predicting lifestyles and emergence of pathogens.</title>
        <authorList>
            <person name="Haridas S."/>
            <person name="Albert R."/>
            <person name="Binder M."/>
            <person name="Bloem J."/>
            <person name="Labutti K."/>
            <person name="Salamov A."/>
            <person name="Andreopoulos B."/>
            <person name="Baker S."/>
            <person name="Barry K."/>
            <person name="Bills G."/>
            <person name="Bluhm B."/>
            <person name="Cannon C."/>
            <person name="Castanera R."/>
            <person name="Culley D."/>
            <person name="Daum C."/>
            <person name="Ezra D."/>
            <person name="Gonzalez J."/>
            <person name="Henrissat B."/>
            <person name="Kuo A."/>
            <person name="Liang C."/>
            <person name="Lipzen A."/>
            <person name="Lutzoni F."/>
            <person name="Magnuson J."/>
            <person name="Mondo S."/>
            <person name="Nolan M."/>
            <person name="Ohm R."/>
            <person name="Pangilinan J."/>
            <person name="Park H.-J."/>
            <person name="Ramirez L."/>
            <person name="Alfaro M."/>
            <person name="Sun H."/>
            <person name="Tritt A."/>
            <person name="Yoshinaga Y."/>
            <person name="Zwiers L.-H."/>
            <person name="Turgeon B."/>
            <person name="Goodwin S."/>
            <person name="Spatafora J."/>
            <person name="Crous P."/>
            <person name="Grigoriev I."/>
        </authorList>
    </citation>
    <scope>NUCLEOTIDE SEQUENCE</scope>
    <source>
        <strain evidence="1">ATCC 16933</strain>
    </source>
</reference>
<keyword evidence="2" id="KW-1185">Reference proteome</keyword>
<sequence length="213" mass="24931">MRFLGLNPERFERGFDARDDLFAWCASGRFFDQPRVRDRIENSNDRRRARKRDMYRAFVDEWIPAHPEVGAADKGWTRESVLEEALSTFGKEPERDQKLGNLRRKVAEDALFGKIAEIVPKEGAKLNLVMRALKRWVVFVDGEPVVMREAELDPKKQATWSQVVPGEKRERLFKWVEEHWELVKNMEQKRTNKLKGERKAFKAASSVVTQEAD</sequence>
<accession>A0A6A6NUU3</accession>
<dbReference type="EMBL" id="MU001686">
    <property type="protein sequence ID" value="KAF2455481.1"/>
    <property type="molecule type" value="Genomic_DNA"/>
</dbReference>
<dbReference type="OrthoDB" id="4708870at2759"/>
<evidence type="ECO:0000313" key="2">
    <source>
        <dbReference type="Proteomes" id="UP000799766"/>
    </source>
</evidence>
<proteinExistence type="predicted"/>
<dbReference type="AlphaFoldDB" id="A0A6A6NUU3"/>
<evidence type="ECO:0000313" key="1">
    <source>
        <dbReference type="EMBL" id="KAF2455481.1"/>
    </source>
</evidence>
<protein>
    <submittedName>
        <fullName evidence="1">Uncharacterized protein</fullName>
    </submittedName>
</protein>
<organism evidence="1 2">
    <name type="scientific">Lineolata rhizophorae</name>
    <dbReference type="NCBI Taxonomy" id="578093"/>
    <lineage>
        <taxon>Eukaryota</taxon>
        <taxon>Fungi</taxon>
        <taxon>Dikarya</taxon>
        <taxon>Ascomycota</taxon>
        <taxon>Pezizomycotina</taxon>
        <taxon>Dothideomycetes</taxon>
        <taxon>Dothideomycetes incertae sedis</taxon>
        <taxon>Lineolatales</taxon>
        <taxon>Lineolataceae</taxon>
        <taxon>Lineolata</taxon>
    </lineage>
</organism>
<name>A0A6A6NUU3_9PEZI</name>
<dbReference type="Proteomes" id="UP000799766">
    <property type="component" value="Unassembled WGS sequence"/>
</dbReference>